<accession>A0A183NHX8</accession>
<reference evidence="1 2" key="1">
    <citation type="submission" date="2018-11" db="EMBL/GenBank/DDBJ databases">
        <authorList>
            <consortium name="Pathogen Informatics"/>
        </authorList>
    </citation>
    <scope>NUCLEOTIDE SEQUENCE [LARGE SCALE GENOMIC DNA]</scope>
    <source>
        <strain>Denwood</strain>
        <strain evidence="2">Zambia</strain>
    </source>
</reference>
<gene>
    <name evidence="1" type="ORF">SMTD_LOCUS1714</name>
</gene>
<evidence type="ECO:0000313" key="1">
    <source>
        <dbReference type="EMBL" id="VDO80737.1"/>
    </source>
</evidence>
<dbReference type="Proteomes" id="UP000269396">
    <property type="component" value="Unassembled WGS sequence"/>
</dbReference>
<proteinExistence type="predicted"/>
<sequence length="43" mass="4978">MFVFSRILTPFLCVKFQEEFAVPEQFKTNFTGKGLKTVCSDSR</sequence>
<dbReference type="AlphaFoldDB" id="A0A183NHX8"/>
<organism evidence="1 2">
    <name type="scientific">Schistosoma mattheei</name>
    <dbReference type="NCBI Taxonomy" id="31246"/>
    <lineage>
        <taxon>Eukaryota</taxon>
        <taxon>Metazoa</taxon>
        <taxon>Spiralia</taxon>
        <taxon>Lophotrochozoa</taxon>
        <taxon>Platyhelminthes</taxon>
        <taxon>Trematoda</taxon>
        <taxon>Digenea</taxon>
        <taxon>Strigeidida</taxon>
        <taxon>Schistosomatoidea</taxon>
        <taxon>Schistosomatidae</taxon>
        <taxon>Schistosoma</taxon>
    </lineage>
</organism>
<protein>
    <submittedName>
        <fullName evidence="1">Uncharacterized protein</fullName>
    </submittedName>
</protein>
<keyword evidence="2" id="KW-1185">Reference proteome</keyword>
<evidence type="ECO:0000313" key="2">
    <source>
        <dbReference type="Proteomes" id="UP000269396"/>
    </source>
</evidence>
<name>A0A183NHX8_9TREM</name>
<dbReference type="EMBL" id="UZAL01002013">
    <property type="protein sequence ID" value="VDO80737.1"/>
    <property type="molecule type" value="Genomic_DNA"/>
</dbReference>